<sequence length="413" mass="46207">MSYELIESRRLSLSDLHRILSPDSARWRIQVEHSIKIKGLDGLPLRDGNTRDDILSKIQSGELVLLGDSGDLYDASGHLKSNLPFGFSCRMRILQKTARPTRYVKAHYAPFDPDTNMYETVAEVATRVVGASKQFVNDFVRHQAAQMGEHFAEEGVFVTTDTQTGKILTPEAVSQAYIDSAHEMFPIEGELEQQGAETLKGYESYQAMVPIVSLAASGGKGVYKLATNPGLLRDFVEGAIKDARSVEEALGQLGMEHAKQRLGITTHPDYINRYHGPDCLGLDKECMLVEIESKATTGPSRSVATNVRRMRQGSAAKNLLRGTLIRKKRNKIGIPSSRQGGPYTREEVNLWSEIADLEGNKRHLMINTDIKTGTVKVFEQDRNGRVVDTIDEFKIEHFDESKDLIVKEFRSRR</sequence>
<reference evidence="1 2" key="1">
    <citation type="submission" date="2020-09" db="EMBL/GenBank/DDBJ databases">
        <title>Photobacterium sp. CAU 1568 isolated from sand of Sido Beach.</title>
        <authorList>
            <person name="Kim W."/>
        </authorList>
    </citation>
    <scope>NUCLEOTIDE SEQUENCE [LARGE SCALE GENOMIC DNA]</scope>
    <source>
        <strain evidence="1 2">CAU 1568</strain>
    </source>
</reference>
<dbReference type="EMBL" id="JACYTP010000007">
    <property type="protein sequence ID" value="MBD8513491.1"/>
    <property type="molecule type" value="Genomic_DNA"/>
</dbReference>
<keyword evidence="2" id="KW-1185">Reference proteome</keyword>
<accession>A0ABR9BMF3</accession>
<evidence type="ECO:0000313" key="1">
    <source>
        <dbReference type="EMBL" id="MBD8513491.1"/>
    </source>
</evidence>
<name>A0ABR9BMF3_9GAMM</name>
<comment type="caution">
    <text evidence="1">The sequence shown here is derived from an EMBL/GenBank/DDBJ whole genome shotgun (WGS) entry which is preliminary data.</text>
</comment>
<dbReference type="Proteomes" id="UP000649768">
    <property type="component" value="Unassembled WGS sequence"/>
</dbReference>
<gene>
    <name evidence="1" type="ORF">IFO68_12495</name>
</gene>
<proteinExistence type="predicted"/>
<protein>
    <submittedName>
        <fullName evidence="1">Uncharacterized protein</fullName>
    </submittedName>
</protein>
<dbReference type="RefSeq" id="WP_192016180.1">
    <property type="nucleotide sequence ID" value="NZ_JACYTP010000007.1"/>
</dbReference>
<organism evidence="1 2">
    <name type="scientific">Photobacterium arenosum</name>
    <dbReference type="NCBI Taxonomy" id="2774143"/>
    <lineage>
        <taxon>Bacteria</taxon>
        <taxon>Pseudomonadati</taxon>
        <taxon>Pseudomonadota</taxon>
        <taxon>Gammaproteobacteria</taxon>
        <taxon>Vibrionales</taxon>
        <taxon>Vibrionaceae</taxon>
        <taxon>Photobacterium</taxon>
    </lineage>
</organism>
<evidence type="ECO:0000313" key="2">
    <source>
        <dbReference type="Proteomes" id="UP000649768"/>
    </source>
</evidence>